<evidence type="ECO:0000256" key="1">
    <source>
        <dbReference type="SAM" id="MobiDB-lite"/>
    </source>
</evidence>
<dbReference type="EMBL" id="CP001798">
    <property type="protein sequence ID" value="ADE13317.1"/>
    <property type="molecule type" value="Genomic_DNA"/>
</dbReference>
<dbReference type="RefSeq" id="WP_013031213.1">
    <property type="nucleotide sequence ID" value="NC_013960.1"/>
</dbReference>
<name>D5C4P4_NITHN</name>
<feature type="region of interest" description="Disordered" evidence="1">
    <location>
        <begin position="188"/>
        <end position="220"/>
    </location>
</feature>
<organism evidence="2 3">
    <name type="scientific">Nitrosococcus halophilus (strain Nc4)</name>
    <dbReference type="NCBI Taxonomy" id="472759"/>
    <lineage>
        <taxon>Bacteria</taxon>
        <taxon>Pseudomonadati</taxon>
        <taxon>Pseudomonadota</taxon>
        <taxon>Gammaproteobacteria</taxon>
        <taxon>Chromatiales</taxon>
        <taxon>Chromatiaceae</taxon>
        <taxon>Nitrosococcus</taxon>
    </lineage>
</organism>
<dbReference type="InterPro" id="IPR032585">
    <property type="entry name" value="DUF4912"/>
</dbReference>
<dbReference type="Pfam" id="PF16258">
    <property type="entry name" value="DUF4912"/>
    <property type="match status" value="1"/>
</dbReference>
<protein>
    <recommendedName>
        <fullName evidence="4">DUF4912 domain-containing protein</fullName>
    </recommendedName>
</protein>
<evidence type="ECO:0000313" key="3">
    <source>
        <dbReference type="Proteomes" id="UP000001844"/>
    </source>
</evidence>
<feature type="compositionally biased region" description="Polar residues" evidence="1">
    <location>
        <begin position="190"/>
        <end position="220"/>
    </location>
</feature>
<proteinExistence type="predicted"/>
<sequence length="220" mass="25206">MNKENTPFSRQELLQISQETRDRFFRPPPTEGTKVVLMVVNPYCLYVYWSVLKQDLVRARKKLKIKKPTQLMLRFYDLTAGKLAAPTRFDVAVPRRAHHRYVDLWADDKRYKVELGLANSEREFVPLARSNSIKTPRAGPADPTAPVVFVRHDTQPPLPVKTFPLEFSISPEEQASRTQEFIARYFPSLAESTQTQPPAKLTSASEPRSRWSASLSKPPP</sequence>
<reference evidence="3" key="1">
    <citation type="submission" date="2010-04" db="EMBL/GenBank/DDBJ databases">
        <title>Complete genome sequence of Nitrosococcus halophilus Nc4, a salt-adapted, aerobic obligate ammonia-oxidizing sulfur purple bacterium.</title>
        <authorList>
            <consortium name="US DOE Joint Genome Institute"/>
            <person name="Campbell M.A."/>
            <person name="Malfatti S.A."/>
            <person name="Chain P.S.G."/>
            <person name="Heidelberg J.F."/>
            <person name="Ward B.B."/>
            <person name="Klotz M.G."/>
        </authorList>
    </citation>
    <scope>NUCLEOTIDE SEQUENCE [LARGE SCALE GENOMIC DNA]</scope>
    <source>
        <strain evidence="3">Nc4</strain>
    </source>
</reference>
<evidence type="ECO:0008006" key="4">
    <source>
        <dbReference type="Google" id="ProtNLM"/>
    </source>
</evidence>
<accession>D5C4P4</accession>
<dbReference type="eggNOG" id="COG3330">
    <property type="taxonomic scope" value="Bacteria"/>
</dbReference>
<dbReference type="HOGENOM" id="CLU_1254834_0_0_6"/>
<keyword evidence="3" id="KW-1185">Reference proteome</keyword>
<gene>
    <name evidence="2" type="ordered locus">Nhal_0097</name>
</gene>
<dbReference type="AlphaFoldDB" id="D5C4P4"/>
<dbReference type="STRING" id="472759.Nhal_0097"/>
<evidence type="ECO:0000313" key="2">
    <source>
        <dbReference type="EMBL" id="ADE13317.1"/>
    </source>
</evidence>
<dbReference type="OrthoDB" id="5764381at2"/>
<dbReference type="KEGG" id="nhl:Nhal_0097"/>
<dbReference type="Proteomes" id="UP000001844">
    <property type="component" value="Chromosome"/>
</dbReference>